<dbReference type="PANTHER" id="PTHR36102">
    <property type="entry name" value="CHROMOSOME 10, WHOLE GENOME SHOTGUN SEQUENCE"/>
    <property type="match status" value="1"/>
</dbReference>
<feature type="domain" description="Subtelomeric hrmA-associated cluster protein AFUB-079030/YDR124W-like helical bundle" evidence="1">
    <location>
        <begin position="64"/>
        <end position="184"/>
    </location>
</feature>
<reference evidence="2" key="1">
    <citation type="submission" date="2022-12" db="EMBL/GenBank/DDBJ databases">
        <authorList>
            <person name="Petersen C."/>
        </authorList>
    </citation>
    <scope>NUCLEOTIDE SEQUENCE</scope>
    <source>
        <strain evidence="2">IBT 16125</strain>
    </source>
</reference>
<dbReference type="EMBL" id="JAPVEA010000002">
    <property type="protein sequence ID" value="KAJ5460921.1"/>
    <property type="molecule type" value="Genomic_DNA"/>
</dbReference>
<comment type="caution">
    <text evidence="2">The sequence shown here is derived from an EMBL/GenBank/DDBJ whole genome shotgun (WGS) entry which is preliminary data.</text>
</comment>
<dbReference type="GeneID" id="81596099"/>
<dbReference type="InterPro" id="IPR021264">
    <property type="entry name" value="AFUB_079030/YDR124W-like"/>
</dbReference>
<proteinExistence type="predicted"/>
<protein>
    <recommendedName>
        <fullName evidence="1">Subtelomeric hrmA-associated cluster protein AFUB-079030/YDR124W-like helical bundle domain-containing protein</fullName>
    </recommendedName>
</protein>
<dbReference type="PANTHER" id="PTHR36102:SF1">
    <property type="entry name" value="YDR124W-LIKE HELICAL BUNDLE DOMAIN-CONTAINING PROTEIN"/>
    <property type="match status" value="1"/>
</dbReference>
<dbReference type="Pfam" id="PF11001">
    <property type="entry name" value="AFUB_07903_YDR124W_hel"/>
    <property type="match status" value="1"/>
</dbReference>
<evidence type="ECO:0000259" key="1">
    <source>
        <dbReference type="Pfam" id="PF11001"/>
    </source>
</evidence>
<name>A0AAD6CCT4_9EURO</name>
<dbReference type="Proteomes" id="UP001213681">
    <property type="component" value="Unassembled WGS sequence"/>
</dbReference>
<organism evidence="2 3">
    <name type="scientific">Penicillium daleae</name>
    <dbReference type="NCBI Taxonomy" id="63821"/>
    <lineage>
        <taxon>Eukaryota</taxon>
        <taxon>Fungi</taxon>
        <taxon>Dikarya</taxon>
        <taxon>Ascomycota</taxon>
        <taxon>Pezizomycotina</taxon>
        <taxon>Eurotiomycetes</taxon>
        <taxon>Eurotiomycetidae</taxon>
        <taxon>Eurotiales</taxon>
        <taxon>Aspergillaceae</taxon>
        <taxon>Penicillium</taxon>
    </lineage>
</organism>
<dbReference type="InterPro" id="IPR047092">
    <property type="entry name" value="AFUB_07903/YDR124W-like_hel"/>
</dbReference>
<sequence length="194" mass="22464">MIFEGNVRVEKSDSTQELASIVSTPEARQNLLDILKRQIDHDPATDGESSDGGENIYARTPVNLADPQEVMKYYETAFKNLQQINCRVIAKEFIKFIQPRKQHTHPYKGGDQRKPEWWPADVMHKEPDHLLKDDRIRLLIHIISNVRDERITCNSLRELAGDIKRMLNDPSRVEIIYEILDVCKERESIKAGKS</sequence>
<dbReference type="AlphaFoldDB" id="A0AAD6CCT4"/>
<reference evidence="2" key="2">
    <citation type="journal article" date="2023" name="IMA Fungus">
        <title>Comparative genomic study of the Penicillium genus elucidates a diverse pangenome and 15 lateral gene transfer events.</title>
        <authorList>
            <person name="Petersen C."/>
            <person name="Sorensen T."/>
            <person name="Nielsen M.R."/>
            <person name="Sondergaard T.E."/>
            <person name="Sorensen J.L."/>
            <person name="Fitzpatrick D.A."/>
            <person name="Frisvad J.C."/>
            <person name="Nielsen K.L."/>
        </authorList>
    </citation>
    <scope>NUCLEOTIDE SEQUENCE</scope>
    <source>
        <strain evidence="2">IBT 16125</strain>
    </source>
</reference>
<evidence type="ECO:0000313" key="3">
    <source>
        <dbReference type="Proteomes" id="UP001213681"/>
    </source>
</evidence>
<keyword evidence="3" id="KW-1185">Reference proteome</keyword>
<evidence type="ECO:0000313" key="2">
    <source>
        <dbReference type="EMBL" id="KAJ5460921.1"/>
    </source>
</evidence>
<dbReference type="RefSeq" id="XP_056769963.1">
    <property type="nucleotide sequence ID" value="XM_056905856.1"/>
</dbReference>
<accession>A0AAD6CCT4</accession>
<gene>
    <name evidence="2" type="ORF">N7458_002473</name>
</gene>